<dbReference type="InterPro" id="IPR000182">
    <property type="entry name" value="GNAT_dom"/>
</dbReference>
<keyword evidence="1" id="KW-0808">Transferase</keyword>
<dbReference type="RefSeq" id="WP_223577562.1">
    <property type="nucleotide sequence ID" value="NZ_BAABFU010000001.1"/>
</dbReference>
<dbReference type="Pfam" id="PF00583">
    <property type="entry name" value="Acetyltransf_1"/>
    <property type="match status" value="1"/>
</dbReference>
<protein>
    <submittedName>
        <fullName evidence="4">GNAT family N-acetyltransferase</fullName>
    </submittedName>
</protein>
<name>A0ABP8HQP3_9GAMM</name>
<gene>
    <name evidence="4" type="ORF">GCM10023150_00950</name>
</gene>
<dbReference type="CDD" id="cd04301">
    <property type="entry name" value="NAT_SF"/>
    <property type="match status" value="1"/>
</dbReference>
<accession>A0ABP8HQP3</accession>
<dbReference type="InterPro" id="IPR051016">
    <property type="entry name" value="Diverse_Substrate_AcTransf"/>
</dbReference>
<comment type="caution">
    <text evidence="4">The sequence shown here is derived from an EMBL/GenBank/DDBJ whole genome shotgun (WGS) entry which is preliminary data.</text>
</comment>
<keyword evidence="5" id="KW-1185">Reference proteome</keyword>
<dbReference type="PROSITE" id="PS51186">
    <property type="entry name" value="GNAT"/>
    <property type="match status" value="1"/>
</dbReference>
<reference evidence="5" key="1">
    <citation type="journal article" date="2019" name="Int. J. Syst. Evol. Microbiol.">
        <title>The Global Catalogue of Microorganisms (GCM) 10K type strain sequencing project: providing services to taxonomists for standard genome sequencing and annotation.</title>
        <authorList>
            <consortium name="The Broad Institute Genomics Platform"/>
            <consortium name="The Broad Institute Genome Sequencing Center for Infectious Disease"/>
            <person name="Wu L."/>
            <person name="Ma J."/>
        </authorList>
    </citation>
    <scope>NUCLEOTIDE SEQUENCE [LARGE SCALE GENOMIC DNA]</scope>
    <source>
        <strain evidence="5">JCM 17727</strain>
    </source>
</reference>
<dbReference type="SUPFAM" id="SSF55729">
    <property type="entry name" value="Acyl-CoA N-acyltransferases (Nat)"/>
    <property type="match status" value="1"/>
</dbReference>
<keyword evidence="2" id="KW-0012">Acyltransferase</keyword>
<evidence type="ECO:0000256" key="2">
    <source>
        <dbReference type="ARBA" id="ARBA00023315"/>
    </source>
</evidence>
<dbReference type="Gene3D" id="3.40.630.30">
    <property type="match status" value="1"/>
</dbReference>
<evidence type="ECO:0000259" key="3">
    <source>
        <dbReference type="PROSITE" id="PS51186"/>
    </source>
</evidence>
<dbReference type="EMBL" id="BAABFU010000001">
    <property type="protein sequence ID" value="GAA4342833.1"/>
    <property type="molecule type" value="Genomic_DNA"/>
</dbReference>
<dbReference type="Proteomes" id="UP001501294">
    <property type="component" value="Unassembled WGS sequence"/>
</dbReference>
<feature type="domain" description="N-acetyltransferase" evidence="3">
    <location>
        <begin position="4"/>
        <end position="159"/>
    </location>
</feature>
<evidence type="ECO:0000313" key="5">
    <source>
        <dbReference type="Proteomes" id="UP001501294"/>
    </source>
</evidence>
<sequence length="159" mass="18026">MSNFVIREAVRSDAPLILEFIKDLADYEKMSDDVVATVQDIESTVFADQPKAYCLIAESDGQAAGFALYFYSYSTFLGKHGIYLEDLFVKPEFRGKKIGMGLLKRLAEIAVENDCKRLDWSVLDWNEPAINFYDSIGAKPQKEWLGYRLTGDALDEFAQ</sequence>
<proteinExistence type="predicted"/>
<evidence type="ECO:0000256" key="1">
    <source>
        <dbReference type="ARBA" id="ARBA00022679"/>
    </source>
</evidence>
<dbReference type="PANTHER" id="PTHR10545">
    <property type="entry name" value="DIAMINE N-ACETYLTRANSFERASE"/>
    <property type="match status" value="1"/>
</dbReference>
<evidence type="ECO:0000313" key="4">
    <source>
        <dbReference type="EMBL" id="GAA4342833.1"/>
    </source>
</evidence>
<dbReference type="PANTHER" id="PTHR10545:SF29">
    <property type="entry name" value="GH14572P-RELATED"/>
    <property type="match status" value="1"/>
</dbReference>
<dbReference type="InterPro" id="IPR016181">
    <property type="entry name" value="Acyl_CoA_acyltransferase"/>
</dbReference>
<organism evidence="4 5">
    <name type="scientific">Kangiella taiwanensis</name>
    <dbReference type="NCBI Taxonomy" id="1079179"/>
    <lineage>
        <taxon>Bacteria</taxon>
        <taxon>Pseudomonadati</taxon>
        <taxon>Pseudomonadota</taxon>
        <taxon>Gammaproteobacteria</taxon>
        <taxon>Kangiellales</taxon>
        <taxon>Kangiellaceae</taxon>
        <taxon>Kangiella</taxon>
    </lineage>
</organism>